<keyword evidence="4" id="KW-0282">Flagellum</keyword>
<dbReference type="SUPFAM" id="SSF82185">
    <property type="entry name" value="Histone H3 K4-specific methyltransferase SET7/9 N-terminal domain"/>
    <property type="match status" value="1"/>
</dbReference>
<dbReference type="InterPro" id="IPR003409">
    <property type="entry name" value="MORN"/>
</dbReference>
<organism evidence="8 9">
    <name type="scientific">Helobdella robusta</name>
    <name type="common">Californian leech</name>
    <dbReference type="NCBI Taxonomy" id="6412"/>
    <lineage>
        <taxon>Eukaryota</taxon>
        <taxon>Metazoa</taxon>
        <taxon>Spiralia</taxon>
        <taxon>Lophotrochozoa</taxon>
        <taxon>Annelida</taxon>
        <taxon>Clitellata</taxon>
        <taxon>Hirudinea</taxon>
        <taxon>Rhynchobdellida</taxon>
        <taxon>Glossiphoniidae</taxon>
        <taxon>Helobdella</taxon>
    </lineage>
</organism>
<reference evidence="9" key="1">
    <citation type="submission" date="2012-12" db="EMBL/GenBank/DDBJ databases">
        <authorList>
            <person name="Hellsten U."/>
            <person name="Grimwood J."/>
            <person name="Chapman J.A."/>
            <person name="Shapiro H."/>
            <person name="Aerts A."/>
            <person name="Otillar R.P."/>
            <person name="Terry A.Y."/>
            <person name="Boore J.L."/>
            <person name="Simakov O."/>
            <person name="Marletaz F."/>
            <person name="Cho S.-J."/>
            <person name="Edsinger-Gonzales E."/>
            <person name="Havlak P."/>
            <person name="Kuo D.-H."/>
            <person name="Larsson T."/>
            <person name="Lv J."/>
            <person name="Arendt D."/>
            <person name="Savage R."/>
            <person name="Osoegawa K."/>
            <person name="de Jong P."/>
            <person name="Lindberg D.R."/>
            <person name="Seaver E.C."/>
            <person name="Weisblat D.A."/>
            <person name="Putnam N.H."/>
            <person name="Grigoriev I.V."/>
            <person name="Rokhsar D.S."/>
        </authorList>
    </citation>
    <scope>NUCLEOTIDE SEQUENCE</scope>
</reference>
<comment type="subcellular location">
    <subcellularLocation>
        <location evidence="1">Cell projection</location>
        <location evidence="1">Cilium</location>
        <location evidence="1">Flagellum</location>
    </subcellularLocation>
</comment>
<evidence type="ECO:0000256" key="3">
    <source>
        <dbReference type="ARBA" id="ARBA00022737"/>
    </source>
</evidence>
<dbReference type="RefSeq" id="XP_009011036.1">
    <property type="nucleotide sequence ID" value="XM_009012788.1"/>
</dbReference>
<dbReference type="HOGENOM" id="CLU_117237_0_0_1"/>
<dbReference type="CTD" id="20201869"/>
<accession>T1EZ69</accession>
<keyword evidence="9" id="KW-1185">Reference proteome</keyword>
<evidence type="ECO:0000256" key="1">
    <source>
        <dbReference type="ARBA" id="ARBA00004230"/>
    </source>
</evidence>
<dbReference type="InterPro" id="IPR042814">
    <property type="entry name" value="Morn5"/>
</dbReference>
<evidence type="ECO:0000313" key="8">
    <source>
        <dbReference type="EnsemblMetazoa" id="HelroP167265"/>
    </source>
</evidence>
<evidence type="ECO:0000256" key="5">
    <source>
        <dbReference type="ARBA" id="ARBA00023069"/>
    </source>
</evidence>
<dbReference type="GeneID" id="20201869"/>
<evidence type="ECO:0000256" key="4">
    <source>
        <dbReference type="ARBA" id="ARBA00022846"/>
    </source>
</evidence>
<dbReference type="InParanoid" id="T1EZ69"/>
<evidence type="ECO:0000313" key="7">
    <source>
        <dbReference type="EMBL" id="ESO10767.1"/>
    </source>
</evidence>
<gene>
    <name evidence="8" type="primary">20201869</name>
    <name evidence="7" type="ORF">HELRODRAFT_167265</name>
</gene>
<dbReference type="eggNOG" id="KOG0231">
    <property type="taxonomic scope" value="Eukaryota"/>
</dbReference>
<keyword evidence="5" id="KW-0969">Cilium</keyword>
<dbReference type="OMA" id="NGRMEGK"/>
<dbReference type="EnsemblMetazoa" id="HelroT167265">
    <property type="protein sequence ID" value="HelroP167265"/>
    <property type="gene ID" value="HelroG167265"/>
</dbReference>
<evidence type="ECO:0000256" key="6">
    <source>
        <dbReference type="ARBA" id="ARBA00023273"/>
    </source>
</evidence>
<reference evidence="8" key="3">
    <citation type="submission" date="2015-06" db="UniProtKB">
        <authorList>
            <consortium name="EnsemblMetazoa"/>
        </authorList>
    </citation>
    <scope>IDENTIFICATION</scope>
</reference>
<sequence length="175" mass="20555">MELTGSTYKGDIRYGRMEGMGTYEFPTGTKYTGQFLDGMFNGQGTLCFPNGGKYVATWNNGKAIEGRYIFPDELEYKEENWEYCDGYDRRFFNEIKEGLKSSGHTRLTNIEPTREIPKGCYDCGDGFYRPDERIIVDYNMNFLRCADDDEHEWIITCCRKEKDEYIEWLESDNKK</sequence>
<dbReference type="PANTHER" id="PTHR46437:SF1">
    <property type="entry name" value="MORN REPEAT-CONTAINING PROTEIN 5"/>
    <property type="match status" value="1"/>
</dbReference>
<proteinExistence type="predicted"/>
<evidence type="ECO:0000313" key="9">
    <source>
        <dbReference type="Proteomes" id="UP000015101"/>
    </source>
</evidence>
<name>T1EZ69_HELRO</name>
<keyword evidence="6" id="KW-0966">Cell projection</keyword>
<dbReference type="Proteomes" id="UP000015101">
    <property type="component" value="Unassembled WGS sequence"/>
</dbReference>
<dbReference type="KEGG" id="hro:HELRODRAFT_167265"/>
<dbReference type="Gene3D" id="2.20.110.10">
    <property type="entry name" value="Histone H3 K4-specific methyltransferase SET7/9 N-terminal domain"/>
    <property type="match status" value="1"/>
</dbReference>
<dbReference type="EMBL" id="KB095858">
    <property type="protein sequence ID" value="ESO10767.1"/>
    <property type="molecule type" value="Genomic_DNA"/>
</dbReference>
<keyword evidence="3" id="KW-0677">Repeat</keyword>
<evidence type="ECO:0000256" key="2">
    <source>
        <dbReference type="ARBA" id="ARBA00016322"/>
    </source>
</evidence>
<dbReference type="AlphaFoldDB" id="T1EZ69"/>
<dbReference type="EMBL" id="AMQM01002742">
    <property type="status" value="NOT_ANNOTATED_CDS"/>
    <property type="molecule type" value="Genomic_DNA"/>
</dbReference>
<dbReference type="STRING" id="6412.T1EZ69"/>
<dbReference type="GO" id="GO:0031514">
    <property type="term" value="C:motile cilium"/>
    <property type="evidence" value="ECO:0007669"/>
    <property type="project" value="UniProtKB-SubCell"/>
</dbReference>
<dbReference type="Pfam" id="PF02493">
    <property type="entry name" value="MORN"/>
    <property type="match status" value="2"/>
</dbReference>
<reference evidence="7 9" key="2">
    <citation type="journal article" date="2013" name="Nature">
        <title>Insights into bilaterian evolution from three spiralian genomes.</title>
        <authorList>
            <person name="Simakov O."/>
            <person name="Marletaz F."/>
            <person name="Cho S.J."/>
            <person name="Edsinger-Gonzales E."/>
            <person name="Havlak P."/>
            <person name="Hellsten U."/>
            <person name="Kuo D.H."/>
            <person name="Larsson T."/>
            <person name="Lv J."/>
            <person name="Arendt D."/>
            <person name="Savage R."/>
            <person name="Osoegawa K."/>
            <person name="de Jong P."/>
            <person name="Grimwood J."/>
            <person name="Chapman J.A."/>
            <person name="Shapiro H."/>
            <person name="Aerts A."/>
            <person name="Otillar R.P."/>
            <person name="Terry A.Y."/>
            <person name="Boore J.L."/>
            <person name="Grigoriev I.V."/>
            <person name="Lindberg D.R."/>
            <person name="Seaver E.C."/>
            <person name="Weisblat D.A."/>
            <person name="Putnam N.H."/>
            <person name="Rokhsar D.S."/>
        </authorList>
    </citation>
    <scope>NUCLEOTIDE SEQUENCE</scope>
</reference>
<dbReference type="OrthoDB" id="300500at2759"/>
<dbReference type="PANTHER" id="PTHR46437">
    <property type="entry name" value="MORN REPEAT-CONTAINING PROTEIN 5"/>
    <property type="match status" value="1"/>
</dbReference>
<dbReference type="SMART" id="SM00698">
    <property type="entry name" value="MORN"/>
    <property type="match status" value="2"/>
</dbReference>
<protein>
    <recommendedName>
        <fullName evidence="2">MORN repeat-containing protein 5</fullName>
    </recommendedName>
</protein>